<dbReference type="Proteomes" id="UP000000600">
    <property type="component" value="Unassembled WGS sequence"/>
</dbReference>
<dbReference type="KEGG" id="ptm:GSPATT00001998001"/>
<name>A0D7D9_PARTE</name>
<proteinExistence type="predicted"/>
<dbReference type="AlphaFoldDB" id="A0D7D9"/>
<sequence>MQTKKRIEQTEMIGVDRIETTEVVELNNKVKLNYETEEEIQVQPRTIY</sequence>
<keyword evidence="2" id="KW-1185">Reference proteome</keyword>
<organism evidence="1 2">
    <name type="scientific">Paramecium tetraurelia</name>
    <dbReference type="NCBI Taxonomy" id="5888"/>
    <lineage>
        <taxon>Eukaryota</taxon>
        <taxon>Sar</taxon>
        <taxon>Alveolata</taxon>
        <taxon>Ciliophora</taxon>
        <taxon>Intramacronucleata</taxon>
        <taxon>Oligohymenophorea</taxon>
        <taxon>Peniculida</taxon>
        <taxon>Parameciidae</taxon>
        <taxon>Paramecium</taxon>
    </lineage>
</organism>
<dbReference type="EMBL" id="CT868318">
    <property type="protein sequence ID" value="CAK78956.1"/>
    <property type="molecule type" value="Genomic_DNA"/>
</dbReference>
<dbReference type="InParanoid" id="A0D7D9"/>
<dbReference type="HOGENOM" id="CLU_3161124_0_0_1"/>
<reference evidence="1 2" key="1">
    <citation type="journal article" date="2006" name="Nature">
        <title>Global trends of whole-genome duplications revealed by the ciliate Paramecium tetraurelia.</title>
        <authorList>
            <consortium name="Genoscope"/>
            <person name="Aury J.-M."/>
            <person name="Jaillon O."/>
            <person name="Duret L."/>
            <person name="Noel B."/>
            <person name="Jubin C."/>
            <person name="Porcel B.M."/>
            <person name="Segurens B."/>
            <person name="Daubin V."/>
            <person name="Anthouard V."/>
            <person name="Aiach N."/>
            <person name="Arnaiz O."/>
            <person name="Billaut A."/>
            <person name="Beisson J."/>
            <person name="Blanc I."/>
            <person name="Bouhouche K."/>
            <person name="Camara F."/>
            <person name="Duharcourt S."/>
            <person name="Guigo R."/>
            <person name="Gogendeau D."/>
            <person name="Katinka M."/>
            <person name="Keller A.-M."/>
            <person name="Kissmehl R."/>
            <person name="Klotz C."/>
            <person name="Koll F."/>
            <person name="Le Moue A."/>
            <person name="Lepere C."/>
            <person name="Malinsky S."/>
            <person name="Nowacki M."/>
            <person name="Nowak J.K."/>
            <person name="Plattner H."/>
            <person name="Poulain J."/>
            <person name="Ruiz F."/>
            <person name="Serrano V."/>
            <person name="Zagulski M."/>
            <person name="Dessen P."/>
            <person name="Betermier M."/>
            <person name="Weissenbach J."/>
            <person name="Scarpelli C."/>
            <person name="Schachter V."/>
            <person name="Sperling L."/>
            <person name="Meyer E."/>
            <person name="Cohen J."/>
            <person name="Wincker P."/>
        </authorList>
    </citation>
    <scope>NUCLEOTIDE SEQUENCE [LARGE SCALE GENOMIC DNA]</scope>
    <source>
        <strain evidence="1 2">Stock d4-2</strain>
    </source>
</reference>
<gene>
    <name evidence="1" type="ORF">GSPATT00001998001</name>
</gene>
<dbReference type="RefSeq" id="XP_001446353.1">
    <property type="nucleotide sequence ID" value="XM_001446316.1"/>
</dbReference>
<dbReference type="GeneID" id="5032138"/>
<evidence type="ECO:0000313" key="2">
    <source>
        <dbReference type="Proteomes" id="UP000000600"/>
    </source>
</evidence>
<evidence type="ECO:0000313" key="1">
    <source>
        <dbReference type="EMBL" id="CAK78956.1"/>
    </source>
</evidence>
<protein>
    <submittedName>
        <fullName evidence="1">Uncharacterized protein</fullName>
    </submittedName>
</protein>
<accession>A0D7D9</accession>